<feature type="region of interest" description="Disordered" evidence="1">
    <location>
        <begin position="1133"/>
        <end position="1162"/>
    </location>
</feature>
<dbReference type="EMBL" id="JAINUF010000001">
    <property type="protein sequence ID" value="KAJ8382138.1"/>
    <property type="molecule type" value="Genomic_DNA"/>
</dbReference>
<name>A0A9Q1JDX3_SYNKA</name>
<keyword evidence="4" id="KW-1185">Reference proteome</keyword>
<evidence type="ECO:0000259" key="2">
    <source>
        <dbReference type="Pfam" id="PF20499"/>
    </source>
</evidence>
<feature type="compositionally biased region" description="Low complexity" evidence="1">
    <location>
        <begin position="62"/>
        <end position="80"/>
    </location>
</feature>
<dbReference type="AlphaFoldDB" id="A0A9Q1JDX3"/>
<dbReference type="Pfam" id="PF20499">
    <property type="entry name" value="DUF6729"/>
    <property type="match status" value="1"/>
</dbReference>
<comment type="caution">
    <text evidence="3">The sequence shown here is derived from an EMBL/GenBank/DDBJ whole genome shotgun (WGS) entry which is preliminary data.</text>
</comment>
<accession>A0A9Q1JDX3</accession>
<reference evidence="3" key="1">
    <citation type="journal article" date="2023" name="Science">
        <title>Genome structures resolve the early diversification of teleost fishes.</title>
        <authorList>
            <person name="Parey E."/>
            <person name="Louis A."/>
            <person name="Montfort J."/>
            <person name="Bouchez O."/>
            <person name="Roques C."/>
            <person name="Iampietro C."/>
            <person name="Lluch J."/>
            <person name="Castinel A."/>
            <person name="Donnadieu C."/>
            <person name="Desvignes T."/>
            <person name="Floi Bucao C."/>
            <person name="Jouanno E."/>
            <person name="Wen M."/>
            <person name="Mejri S."/>
            <person name="Dirks R."/>
            <person name="Jansen H."/>
            <person name="Henkel C."/>
            <person name="Chen W.J."/>
            <person name="Zahm M."/>
            <person name="Cabau C."/>
            <person name="Klopp C."/>
            <person name="Thompson A.W."/>
            <person name="Robinson-Rechavi M."/>
            <person name="Braasch I."/>
            <person name="Lecointre G."/>
            <person name="Bobe J."/>
            <person name="Postlethwait J.H."/>
            <person name="Berthelot C."/>
            <person name="Roest Crollius H."/>
            <person name="Guiguen Y."/>
        </authorList>
    </citation>
    <scope>NUCLEOTIDE SEQUENCE</scope>
    <source>
        <strain evidence="3">WJC10195</strain>
    </source>
</reference>
<feature type="compositionally biased region" description="Pro residues" evidence="1">
    <location>
        <begin position="848"/>
        <end position="857"/>
    </location>
</feature>
<feature type="domain" description="DUF6729" evidence="2">
    <location>
        <begin position="215"/>
        <end position="318"/>
    </location>
</feature>
<feature type="region of interest" description="Disordered" evidence="1">
    <location>
        <begin position="788"/>
        <end position="904"/>
    </location>
</feature>
<feature type="compositionally biased region" description="Low complexity" evidence="1">
    <location>
        <begin position="887"/>
        <end position="897"/>
    </location>
</feature>
<evidence type="ECO:0000313" key="3">
    <source>
        <dbReference type="EMBL" id="KAJ8382138.1"/>
    </source>
</evidence>
<dbReference type="OrthoDB" id="8942218at2759"/>
<organism evidence="3 4">
    <name type="scientific">Synaphobranchus kaupii</name>
    <name type="common">Kaup's arrowtooth eel</name>
    <dbReference type="NCBI Taxonomy" id="118154"/>
    <lineage>
        <taxon>Eukaryota</taxon>
        <taxon>Metazoa</taxon>
        <taxon>Chordata</taxon>
        <taxon>Craniata</taxon>
        <taxon>Vertebrata</taxon>
        <taxon>Euteleostomi</taxon>
        <taxon>Actinopterygii</taxon>
        <taxon>Neopterygii</taxon>
        <taxon>Teleostei</taxon>
        <taxon>Anguilliformes</taxon>
        <taxon>Synaphobranchidae</taxon>
        <taxon>Synaphobranchus</taxon>
    </lineage>
</organism>
<evidence type="ECO:0000313" key="4">
    <source>
        <dbReference type="Proteomes" id="UP001152622"/>
    </source>
</evidence>
<gene>
    <name evidence="3" type="ORF">SKAU_G00029160</name>
</gene>
<evidence type="ECO:0000256" key="1">
    <source>
        <dbReference type="SAM" id="MobiDB-lite"/>
    </source>
</evidence>
<feature type="region of interest" description="Disordered" evidence="1">
    <location>
        <begin position="1187"/>
        <end position="1209"/>
    </location>
</feature>
<protein>
    <recommendedName>
        <fullName evidence="2">DUF6729 domain-containing protein</fullName>
    </recommendedName>
</protein>
<dbReference type="Proteomes" id="UP001152622">
    <property type="component" value="Chromosome 1"/>
</dbReference>
<feature type="compositionally biased region" description="Pro residues" evidence="1">
    <location>
        <begin position="811"/>
        <end position="820"/>
    </location>
</feature>
<sequence>MSTKKHKAMGDGEWMARLKTFATTGVWPSEAGNRPAPRQKRWHDLYQRGPGTSRPPPPATPPGAMGDGAAEPAPSPRRSPLTLSMFSKTRFGGASGAAAKPNLVARKQPIEPHYGLWEDPAFLQPHYGLWEDPASLQPHYGLWEDPASLQPHYGLWEDPASLQPHYGLWEDPAFLQSHYGLLVTPTAGPAAPPDPVLPPLSGPAPDSFWLPAEMKKTIPQQDQRWIASTLWRNQKLRQDLKLWYEPPVPALIYNQAPTPDRFFTHRLLVWMPYHLWQVRVFCPVCRRHLTGYGTHKRARQVLDVDRYYLMVTETLWCKPPSLFPVDFQEPPQPVAVPTNRWLLTVYGKDLMSRMGHIKARITSTFGSILKMDSTKKITKKLAGHAKGTALWLTSISNEVGQILISVLTAQEGPGLDQMVSDLIARYTQAGVAPPQLLYVDCGCCVEAGGESKLKTRFSGWPDLVVRLDIYHFLRRLADGCTTDAHHPYPTFMASLSVCIFEWDPADVALLRMAKREQLRQEGVPAITDSLVDRRISKDELALYCRRRTRGEEATIRLIDRLLEQLMGHKGRDLLGVSLLDQERMEHIWQIQKRHVKCIQDLPGVHLYTETGKTTTKEGTVLTKYRCARGSTSLESFHCHLNRFIPGTQANSLNFQLYLLEGLNRWNQDRAAAATTQKQSAFLSYSGDLVQCVNTHSTKVFGRTFVPSFRPPAQYTGEVIGVEYLLRQTGKPMQDMDQESEDTDELLEDVGIKEEQEDEGFQDYALDPTVASLEDLTAFLSTTAAQSSSHTSVHPAPAPVQPCLPSASGAPSPAPSPPPPAQSSASGAIPAPSPPPSPPPAQSSATGAVPPPSSPPALPSTTGPISAPSPAQLPDRAEAAQTSTSGLQPAPASAQPSAVTAPGATSQVPVEELAVDEHCMPGMERVDRLAEFLVGLRKQTSLVIGTQDASTIIALWKDLLPFDQAKVVFSARHQDKLKTGRFRTTKQRVEFTPGVESVRRCAISTSGSPAQWPDCCRLVESIFIRLCNIHRSPVKKMKGTLTRWTLILSDYRKIRQLLLSNGAVMHATTLQMVEALPSANVRPAVAPQQPGVEHTYHLPESTVGQAKVKRRAPTAAAVTAPPAVRLRVAAQRQPFPRPAPAGSFQLHGAPAASPVRGPSSSSTPTPFVFAVPQGFGVMPFTPILLAPPTPQPAAPKTRTRTGESNNCRKCGKHRTAATGHSQYKGHIFCPSFETLTKQQCLAKKKEEDKKSALI</sequence>
<dbReference type="PANTHER" id="PTHR24401">
    <property type="entry name" value="SI:CH211-243P7.3-RELATED"/>
    <property type="match status" value="1"/>
</dbReference>
<feature type="compositionally biased region" description="Low complexity" evidence="1">
    <location>
        <begin position="1147"/>
        <end position="1162"/>
    </location>
</feature>
<feature type="region of interest" description="Disordered" evidence="1">
    <location>
        <begin position="23"/>
        <end position="81"/>
    </location>
</feature>
<proteinExistence type="predicted"/>
<feature type="compositionally biased region" description="Pro residues" evidence="1">
    <location>
        <begin position="830"/>
        <end position="840"/>
    </location>
</feature>
<dbReference type="InterPro" id="IPR046616">
    <property type="entry name" value="DUF6729"/>
</dbReference>
<dbReference type="PANTHER" id="PTHR24401:SF29">
    <property type="entry name" value="SI:CH211-243P7.3-RELATED"/>
    <property type="match status" value="1"/>
</dbReference>